<feature type="region of interest" description="Disordered" evidence="1">
    <location>
        <begin position="65"/>
        <end position="97"/>
    </location>
</feature>
<sequence length="97" mass="10702">NMASSPQASPSHVTLLLTRLTKLPKASRKPRLNQVSKLVQTWPTHDSPKTPQACQSITQVMFGPCSKHGPNMTIPSPPKQIQVQDQRSKPRLDHAST</sequence>
<comment type="caution">
    <text evidence="2">The sequence shown here is derived from an EMBL/GenBank/DDBJ whole genome shotgun (WGS) entry which is preliminary data.</text>
</comment>
<gene>
    <name evidence="2" type="ORF">PIB30_113680</name>
</gene>
<evidence type="ECO:0000313" key="3">
    <source>
        <dbReference type="Proteomes" id="UP001341840"/>
    </source>
</evidence>
<protein>
    <submittedName>
        <fullName evidence="2">Uncharacterized protein</fullName>
    </submittedName>
</protein>
<dbReference type="EMBL" id="JASCZI010160517">
    <property type="protein sequence ID" value="MED6179067.1"/>
    <property type="molecule type" value="Genomic_DNA"/>
</dbReference>
<evidence type="ECO:0000313" key="2">
    <source>
        <dbReference type="EMBL" id="MED6179067.1"/>
    </source>
</evidence>
<proteinExistence type="predicted"/>
<feature type="compositionally biased region" description="Basic and acidic residues" evidence="1">
    <location>
        <begin position="86"/>
        <end position="97"/>
    </location>
</feature>
<evidence type="ECO:0000256" key="1">
    <source>
        <dbReference type="SAM" id="MobiDB-lite"/>
    </source>
</evidence>
<name>A0ABU6W1I6_9FABA</name>
<keyword evidence="3" id="KW-1185">Reference proteome</keyword>
<accession>A0ABU6W1I6</accession>
<reference evidence="2 3" key="1">
    <citation type="journal article" date="2023" name="Plants (Basel)">
        <title>Bridging the Gap: Combining Genomics and Transcriptomics Approaches to Understand Stylosanthes scabra, an Orphan Legume from the Brazilian Caatinga.</title>
        <authorList>
            <person name="Ferreira-Neto J.R.C."/>
            <person name="da Silva M.D."/>
            <person name="Binneck E."/>
            <person name="de Melo N.F."/>
            <person name="da Silva R.H."/>
            <person name="de Melo A.L.T.M."/>
            <person name="Pandolfi V."/>
            <person name="Bustamante F.O."/>
            <person name="Brasileiro-Vidal A.C."/>
            <person name="Benko-Iseppon A.M."/>
        </authorList>
    </citation>
    <scope>NUCLEOTIDE SEQUENCE [LARGE SCALE GENOMIC DNA]</scope>
    <source>
        <tissue evidence="2">Leaves</tissue>
    </source>
</reference>
<organism evidence="2 3">
    <name type="scientific">Stylosanthes scabra</name>
    <dbReference type="NCBI Taxonomy" id="79078"/>
    <lineage>
        <taxon>Eukaryota</taxon>
        <taxon>Viridiplantae</taxon>
        <taxon>Streptophyta</taxon>
        <taxon>Embryophyta</taxon>
        <taxon>Tracheophyta</taxon>
        <taxon>Spermatophyta</taxon>
        <taxon>Magnoliopsida</taxon>
        <taxon>eudicotyledons</taxon>
        <taxon>Gunneridae</taxon>
        <taxon>Pentapetalae</taxon>
        <taxon>rosids</taxon>
        <taxon>fabids</taxon>
        <taxon>Fabales</taxon>
        <taxon>Fabaceae</taxon>
        <taxon>Papilionoideae</taxon>
        <taxon>50 kb inversion clade</taxon>
        <taxon>dalbergioids sensu lato</taxon>
        <taxon>Dalbergieae</taxon>
        <taxon>Pterocarpus clade</taxon>
        <taxon>Stylosanthes</taxon>
    </lineage>
</organism>
<feature type="non-terminal residue" evidence="2">
    <location>
        <position position="1"/>
    </location>
</feature>
<dbReference type="Proteomes" id="UP001341840">
    <property type="component" value="Unassembled WGS sequence"/>
</dbReference>